<feature type="transmembrane region" description="Helical" evidence="1">
    <location>
        <begin position="228"/>
        <end position="251"/>
    </location>
</feature>
<accession>A0ABV9YEE7</accession>
<evidence type="ECO:0000256" key="1">
    <source>
        <dbReference type="SAM" id="Phobius"/>
    </source>
</evidence>
<dbReference type="InterPro" id="IPR047928">
    <property type="entry name" value="Perm_prefix_1"/>
</dbReference>
<sequence length="455" mass="49557">MTDGRDELEAQFAQWRHYVRRRRELRSTDVEELEDHLRGSVDELVAAGLHADEAFLVAVKRMGSLDDLSREFAREHSERLWKQLVLTGGGDGPATGGRSRRDLLTMVLCAAGAAASIKAPGLFGLHLDQDEAFYVPNAALFALPWLAAFLALRRRASKPVVGVLVAMFALGAVAANAYPLSTESQSLVLTSIHLPIALWFAVGLAYVSDDPRSARRRMDFIRFTGEWFVYYVLIALGGGVLIAFTFGTFEAIGVSPEGFVSEWLLPCGAVAAVVVAGWLVEAKQSVVENIAPVLTRLFTPLFTAALLAFLVTLVLTGDGIDVEREVLILFDLLLVVVLGLLLYSTSARDPLAPPGLFDRLQLALVAAALAIDVVVLVEITGRITEYGTTPNKAAALGENVVLLVNLAWSAWLVLGLVRRRAPFAALERWQTSYLPVFAVWAWVVVLVFPPVFGHL</sequence>
<dbReference type="RefSeq" id="WP_344041954.1">
    <property type="nucleotide sequence ID" value="NZ_BAAAKE010000031.1"/>
</dbReference>
<reference evidence="3" key="1">
    <citation type="journal article" date="2019" name="Int. J. Syst. Evol. Microbiol.">
        <title>The Global Catalogue of Microorganisms (GCM) 10K type strain sequencing project: providing services to taxonomists for standard genome sequencing and annotation.</title>
        <authorList>
            <consortium name="The Broad Institute Genomics Platform"/>
            <consortium name="The Broad Institute Genome Sequencing Center for Infectious Disease"/>
            <person name="Wu L."/>
            <person name="Ma J."/>
        </authorList>
    </citation>
    <scope>NUCLEOTIDE SEQUENCE [LARGE SCALE GENOMIC DNA]</scope>
    <source>
        <strain evidence="3">KCTC 12848</strain>
    </source>
</reference>
<name>A0ABV9YEE7_9PSEU</name>
<comment type="caution">
    <text evidence="2">The sequence shown here is derived from an EMBL/GenBank/DDBJ whole genome shotgun (WGS) entry which is preliminary data.</text>
</comment>
<feature type="transmembrane region" description="Helical" evidence="1">
    <location>
        <begin position="433"/>
        <end position="452"/>
    </location>
</feature>
<dbReference type="NCBIfam" id="NF038403">
    <property type="entry name" value="perm_prefix_1"/>
    <property type="match status" value="1"/>
</dbReference>
<keyword evidence="1" id="KW-0472">Membrane</keyword>
<feature type="transmembrane region" description="Helical" evidence="1">
    <location>
        <begin position="293"/>
        <end position="314"/>
    </location>
</feature>
<feature type="transmembrane region" description="Helical" evidence="1">
    <location>
        <begin position="356"/>
        <end position="379"/>
    </location>
</feature>
<dbReference type="EMBL" id="JBHSJB010000053">
    <property type="protein sequence ID" value="MFC5060246.1"/>
    <property type="molecule type" value="Genomic_DNA"/>
</dbReference>
<dbReference type="Proteomes" id="UP001595833">
    <property type="component" value="Unassembled WGS sequence"/>
</dbReference>
<feature type="transmembrane region" description="Helical" evidence="1">
    <location>
        <begin position="103"/>
        <end position="127"/>
    </location>
</feature>
<evidence type="ECO:0000313" key="2">
    <source>
        <dbReference type="EMBL" id="MFC5060246.1"/>
    </source>
</evidence>
<keyword evidence="1" id="KW-0812">Transmembrane</keyword>
<gene>
    <name evidence="2" type="ORF">ACFPFM_41595</name>
</gene>
<keyword evidence="3" id="KW-1185">Reference proteome</keyword>
<feature type="transmembrane region" description="Helical" evidence="1">
    <location>
        <begin position="159"/>
        <end position="180"/>
    </location>
</feature>
<feature type="transmembrane region" description="Helical" evidence="1">
    <location>
        <begin position="186"/>
        <end position="207"/>
    </location>
</feature>
<evidence type="ECO:0000313" key="3">
    <source>
        <dbReference type="Proteomes" id="UP001595833"/>
    </source>
</evidence>
<feature type="transmembrane region" description="Helical" evidence="1">
    <location>
        <begin position="263"/>
        <end position="281"/>
    </location>
</feature>
<protein>
    <submittedName>
        <fullName evidence="2">Permease prefix domain 1-containing protein</fullName>
    </submittedName>
</protein>
<feature type="transmembrane region" description="Helical" evidence="1">
    <location>
        <begin position="326"/>
        <end position="344"/>
    </location>
</feature>
<proteinExistence type="predicted"/>
<organism evidence="2 3">
    <name type="scientific">Saccharothrix xinjiangensis</name>
    <dbReference type="NCBI Taxonomy" id="204798"/>
    <lineage>
        <taxon>Bacteria</taxon>
        <taxon>Bacillati</taxon>
        <taxon>Actinomycetota</taxon>
        <taxon>Actinomycetes</taxon>
        <taxon>Pseudonocardiales</taxon>
        <taxon>Pseudonocardiaceae</taxon>
        <taxon>Saccharothrix</taxon>
    </lineage>
</organism>
<keyword evidence="1" id="KW-1133">Transmembrane helix</keyword>
<feature type="transmembrane region" description="Helical" evidence="1">
    <location>
        <begin position="399"/>
        <end position="417"/>
    </location>
</feature>
<feature type="transmembrane region" description="Helical" evidence="1">
    <location>
        <begin position="133"/>
        <end position="152"/>
    </location>
</feature>